<dbReference type="InterPro" id="IPR050366">
    <property type="entry name" value="BP-dependent_transpt_permease"/>
</dbReference>
<dbReference type="PANTHER" id="PTHR43386:SF23">
    <property type="entry name" value="ABC TRANSPORTER"/>
    <property type="match status" value="1"/>
</dbReference>
<keyword evidence="4 7" id="KW-0812">Transmembrane</keyword>
<feature type="domain" description="ABC transmembrane type-1" evidence="8">
    <location>
        <begin position="88"/>
        <end position="278"/>
    </location>
</feature>
<evidence type="ECO:0000256" key="6">
    <source>
        <dbReference type="ARBA" id="ARBA00023136"/>
    </source>
</evidence>
<feature type="transmembrane region" description="Helical" evidence="7">
    <location>
        <begin position="255"/>
        <end position="274"/>
    </location>
</feature>
<feature type="transmembrane region" description="Helical" evidence="7">
    <location>
        <begin position="28"/>
        <end position="49"/>
    </location>
</feature>
<dbReference type="Pfam" id="PF00528">
    <property type="entry name" value="BPD_transp_1"/>
    <property type="match status" value="1"/>
</dbReference>
<reference evidence="9 10" key="1">
    <citation type="submission" date="2024-04" db="EMBL/GenBank/DDBJ databases">
        <title>draft genome sequnece of Paenibacillus filicis.</title>
        <authorList>
            <person name="Kim D.-U."/>
        </authorList>
    </citation>
    <scope>NUCLEOTIDE SEQUENCE [LARGE SCALE GENOMIC DNA]</scope>
    <source>
        <strain evidence="9 10">KACC14197</strain>
    </source>
</reference>
<keyword evidence="5 7" id="KW-1133">Transmembrane helix</keyword>
<dbReference type="PROSITE" id="PS50928">
    <property type="entry name" value="ABC_TM1"/>
    <property type="match status" value="1"/>
</dbReference>
<organism evidence="9 10">
    <name type="scientific">Paenibacillus filicis</name>
    <dbReference type="NCBI Taxonomy" id="669464"/>
    <lineage>
        <taxon>Bacteria</taxon>
        <taxon>Bacillati</taxon>
        <taxon>Bacillota</taxon>
        <taxon>Bacilli</taxon>
        <taxon>Bacillales</taxon>
        <taxon>Paenibacillaceae</taxon>
        <taxon>Paenibacillus</taxon>
    </lineage>
</organism>
<evidence type="ECO:0000313" key="9">
    <source>
        <dbReference type="EMBL" id="MEK8129538.1"/>
    </source>
</evidence>
<sequence length="292" mass="31617">MKATTEPGAGTAVHKPGVLGRWNRRQRALLSAGAAVGLLLLVWLGAGLMDSAQLNSRLELRNLAPSVEHPFGTDWLGRDMLTRTLKGLTLSLKVGLAAGAASVIIATLLGLVAATMGRTVDRIIIWLIDLFLSVPHLVTLILIAFVLGGGAKGVIVGVALTHWPSLSRLIRTEVLQLRSAEFVQVSRHLGRSRLWIGTRHILPHLVPQLLVGLVLIIPHAILHEAAVTFVGMGLSPHEPAIGIILSESMRYLSTGMWWLALFPGLCLLVVVRCFDRLGDNLRVLIDPKRAHE</sequence>
<dbReference type="PANTHER" id="PTHR43386">
    <property type="entry name" value="OLIGOPEPTIDE TRANSPORT SYSTEM PERMEASE PROTEIN APPC"/>
    <property type="match status" value="1"/>
</dbReference>
<comment type="subcellular location">
    <subcellularLocation>
        <location evidence="1 7">Cell membrane</location>
        <topology evidence="1 7">Multi-pass membrane protein</topology>
    </subcellularLocation>
</comment>
<dbReference type="InterPro" id="IPR035906">
    <property type="entry name" value="MetI-like_sf"/>
</dbReference>
<evidence type="ECO:0000256" key="1">
    <source>
        <dbReference type="ARBA" id="ARBA00004651"/>
    </source>
</evidence>
<comment type="similarity">
    <text evidence="7">Belongs to the binding-protein-dependent transport system permease family.</text>
</comment>
<evidence type="ECO:0000259" key="8">
    <source>
        <dbReference type="PROSITE" id="PS50928"/>
    </source>
</evidence>
<comment type="caution">
    <text evidence="9">The sequence shown here is derived from an EMBL/GenBank/DDBJ whole genome shotgun (WGS) entry which is preliminary data.</text>
</comment>
<evidence type="ECO:0000256" key="4">
    <source>
        <dbReference type="ARBA" id="ARBA00022692"/>
    </source>
</evidence>
<keyword evidence="3" id="KW-1003">Cell membrane</keyword>
<evidence type="ECO:0000313" key="10">
    <source>
        <dbReference type="Proteomes" id="UP001469365"/>
    </source>
</evidence>
<dbReference type="Proteomes" id="UP001469365">
    <property type="component" value="Unassembled WGS sequence"/>
</dbReference>
<dbReference type="CDD" id="cd06261">
    <property type="entry name" value="TM_PBP2"/>
    <property type="match status" value="1"/>
</dbReference>
<dbReference type="RefSeq" id="WP_341416646.1">
    <property type="nucleotide sequence ID" value="NZ_JBBPCC010000010.1"/>
</dbReference>
<feature type="transmembrane region" description="Helical" evidence="7">
    <location>
        <begin position="90"/>
        <end position="112"/>
    </location>
</feature>
<gene>
    <name evidence="9" type="ORF">WMW72_16655</name>
</gene>
<dbReference type="Gene3D" id="1.10.3720.10">
    <property type="entry name" value="MetI-like"/>
    <property type="match status" value="1"/>
</dbReference>
<keyword evidence="2 7" id="KW-0813">Transport</keyword>
<feature type="transmembrane region" description="Helical" evidence="7">
    <location>
        <begin position="124"/>
        <end position="147"/>
    </location>
</feature>
<accession>A0ABU9DP74</accession>
<name>A0ABU9DP74_9BACL</name>
<keyword evidence="10" id="KW-1185">Reference proteome</keyword>
<protein>
    <submittedName>
        <fullName evidence="9">ABC transporter permease</fullName>
    </submittedName>
</protein>
<evidence type="ECO:0000256" key="5">
    <source>
        <dbReference type="ARBA" id="ARBA00022989"/>
    </source>
</evidence>
<evidence type="ECO:0000256" key="3">
    <source>
        <dbReference type="ARBA" id="ARBA00022475"/>
    </source>
</evidence>
<proteinExistence type="inferred from homology"/>
<evidence type="ECO:0000256" key="7">
    <source>
        <dbReference type="RuleBase" id="RU363032"/>
    </source>
</evidence>
<dbReference type="InterPro" id="IPR000515">
    <property type="entry name" value="MetI-like"/>
</dbReference>
<keyword evidence="6 7" id="KW-0472">Membrane</keyword>
<dbReference type="EMBL" id="JBBPCC010000010">
    <property type="protein sequence ID" value="MEK8129538.1"/>
    <property type="molecule type" value="Genomic_DNA"/>
</dbReference>
<dbReference type="SUPFAM" id="SSF161098">
    <property type="entry name" value="MetI-like"/>
    <property type="match status" value="1"/>
</dbReference>
<evidence type="ECO:0000256" key="2">
    <source>
        <dbReference type="ARBA" id="ARBA00022448"/>
    </source>
</evidence>